<dbReference type="Pfam" id="PF01397">
    <property type="entry name" value="Terpene_synth"/>
    <property type="match status" value="1"/>
</dbReference>
<dbReference type="GO" id="GO:0000287">
    <property type="term" value="F:magnesium ion binding"/>
    <property type="evidence" value="ECO:0007669"/>
    <property type="project" value="InterPro"/>
</dbReference>
<evidence type="ECO:0000259" key="9">
    <source>
        <dbReference type="Pfam" id="PF03936"/>
    </source>
</evidence>
<keyword evidence="5" id="KW-0464">Manganese</keyword>
<proteinExistence type="inferred from homology"/>
<dbReference type="Pfam" id="PF03936">
    <property type="entry name" value="Terpene_synth_C"/>
    <property type="match status" value="1"/>
</dbReference>
<keyword evidence="10" id="KW-1185">Reference proteome</keyword>
<dbReference type="GeneID" id="108822622"/>
<evidence type="ECO:0000256" key="7">
    <source>
        <dbReference type="ARBA" id="ARBA00038405"/>
    </source>
</evidence>
<dbReference type="FunFam" id="1.50.10.130:FF:000001">
    <property type="entry name" value="Isoprene synthase, chloroplastic"/>
    <property type="match status" value="1"/>
</dbReference>
<evidence type="ECO:0000256" key="5">
    <source>
        <dbReference type="ARBA" id="ARBA00023211"/>
    </source>
</evidence>
<dbReference type="InterPro" id="IPR036965">
    <property type="entry name" value="Terpene_synth_N_sf"/>
</dbReference>
<evidence type="ECO:0000313" key="11">
    <source>
        <dbReference type="RefSeq" id="XP_018451250.2"/>
    </source>
</evidence>
<dbReference type="OrthoDB" id="1078604at2759"/>
<dbReference type="Proteomes" id="UP000504610">
    <property type="component" value="Chromosome 8"/>
</dbReference>
<evidence type="ECO:0000256" key="3">
    <source>
        <dbReference type="ARBA" id="ARBA00022723"/>
    </source>
</evidence>
<sequence length="673" mass="77377">MEDSHSHKNSILCLKNALWAAYKISSRGMKIDLVLTPKHITFVLEYAIGCGLLEHNVVPEDSRRLSFISLHEKMETKAVFGPKLGFHLSLPSRNNLLLPPIIKPHGFPLASFWDTPRKHVCLKATNSTSPTSDGQLSNRKFKKFPPSEWTDYFHSVPLDVSEMDALKREIHTLKPKVKNTLMSSQDTQRILMIYLLVSLGLAYHFEDEIYDILKESFTKIKEMMEHEEDLYTVSIIFWVFRTYGHYISSDVFTRFKESSGDFKEILKGDAKGILSLYEAAHLRTTKDDILSEALSFTSSHLESLVAGGTCPPHLSMHIQNALYLCQRWNMEMLVAVKYIPFYEQEDHDEMLLRFAKISFKLLQLQYIQDLKILTNWWYKEVDIVSKVPPYLKDRLVENYFLVKAAFSEPQVSRARIMLTQYYTILGIIDDTFDRYASLPEAEILANSLERWSPDPAMDKQPEYLKAVLNFILDTFEDFEKELRPEGKPYSVEANIEELKAVVKANFEHAKWAHAAHLPGFEEYMEVAEVEITVYAALAGCFMSLGKMATREAYEWLKSRPRLVKSISLRGRLMDDITGLERGQITNAVNCYMKQYGVTKQDALRELHKIVADNGNIINEELLTTTGMSRLVLKTVMGLAQSVAVCYNGYEGYTFPEGKIKEYMTSLFVDQIRL</sequence>
<dbReference type="InterPro" id="IPR005630">
    <property type="entry name" value="Terpene_synthase_metal-bd"/>
</dbReference>
<keyword evidence="6" id="KW-0456">Lyase</keyword>
<dbReference type="GO" id="GO:0016102">
    <property type="term" value="P:diterpenoid biosynthetic process"/>
    <property type="evidence" value="ECO:0007669"/>
    <property type="project" value="InterPro"/>
</dbReference>
<dbReference type="AlphaFoldDB" id="A0A6J0KTJ9"/>
<dbReference type="GO" id="GO:0010333">
    <property type="term" value="F:terpene synthase activity"/>
    <property type="evidence" value="ECO:0007669"/>
    <property type="project" value="InterPro"/>
</dbReference>
<dbReference type="RefSeq" id="XP_018451250.2">
    <property type="nucleotide sequence ID" value="XM_018595748.2"/>
</dbReference>
<protein>
    <submittedName>
        <fullName evidence="11">Terpenoid synthase 7 isoform X1</fullName>
    </submittedName>
</protein>
<dbReference type="PANTHER" id="PTHR31225:SF242">
    <property type="entry name" value="TERPENOID SYNTHASE 9"/>
    <property type="match status" value="1"/>
</dbReference>
<reference evidence="10" key="1">
    <citation type="journal article" date="2019" name="Database">
        <title>The radish genome database (RadishGD): an integrated information resource for radish genomics.</title>
        <authorList>
            <person name="Yu H.J."/>
            <person name="Baek S."/>
            <person name="Lee Y.J."/>
            <person name="Cho A."/>
            <person name="Mun J.H."/>
        </authorList>
    </citation>
    <scope>NUCLEOTIDE SEQUENCE [LARGE SCALE GENOMIC DNA]</scope>
    <source>
        <strain evidence="10">cv. WK10039</strain>
    </source>
</reference>
<dbReference type="Gene3D" id="1.10.600.10">
    <property type="entry name" value="Farnesyl Diphosphate Synthase"/>
    <property type="match status" value="1"/>
</dbReference>
<evidence type="ECO:0000313" key="10">
    <source>
        <dbReference type="Proteomes" id="UP000504610"/>
    </source>
</evidence>
<dbReference type="SUPFAM" id="SSF48239">
    <property type="entry name" value="Terpenoid cyclases/Protein prenyltransferases"/>
    <property type="match status" value="1"/>
</dbReference>
<organism evidence="10 11">
    <name type="scientific">Raphanus sativus</name>
    <name type="common">Radish</name>
    <name type="synonym">Raphanus raphanistrum var. sativus</name>
    <dbReference type="NCBI Taxonomy" id="3726"/>
    <lineage>
        <taxon>Eukaryota</taxon>
        <taxon>Viridiplantae</taxon>
        <taxon>Streptophyta</taxon>
        <taxon>Embryophyta</taxon>
        <taxon>Tracheophyta</taxon>
        <taxon>Spermatophyta</taxon>
        <taxon>Magnoliopsida</taxon>
        <taxon>eudicotyledons</taxon>
        <taxon>Gunneridae</taxon>
        <taxon>Pentapetalae</taxon>
        <taxon>rosids</taxon>
        <taxon>malvids</taxon>
        <taxon>Brassicales</taxon>
        <taxon>Brassicaceae</taxon>
        <taxon>Brassiceae</taxon>
        <taxon>Raphanus</taxon>
    </lineage>
</organism>
<evidence type="ECO:0000256" key="6">
    <source>
        <dbReference type="ARBA" id="ARBA00023239"/>
    </source>
</evidence>
<name>A0A6J0KTJ9_RAPSA</name>
<dbReference type="PANTHER" id="PTHR31225">
    <property type="entry name" value="OS04G0344100 PROTEIN-RELATED"/>
    <property type="match status" value="1"/>
</dbReference>
<dbReference type="InterPro" id="IPR044814">
    <property type="entry name" value="Terpene_cyclase_plant_C1"/>
</dbReference>
<keyword evidence="3" id="KW-0479">Metal-binding</keyword>
<gene>
    <name evidence="11" type="primary">LOC108822622</name>
</gene>
<dbReference type="InterPro" id="IPR008930">
    <property type="entry name" value="Terpenoid_cyclase/PrenylTrfase"/>
</dbReference>
<dbReference type="InterPro" id="IPR001906">
    <property type="entry name" value="Terpene_synth_N"/>
</dbReference>
<dbReference type="FunFam" id="1.10.600.10:FF:000007">
    <property type="entry name" value="Isoprene synthase, chloroplastic"/>
    <property type="match status" value="1"/>
</dbReference>
<evidence type="ECO:0000256" key="1">
    <source>
        <dbReference type="ARBA" id="ARBA00001936"/>
    </source>
</evidence>
<evidence type="ECO:0000256" key="4">
    <source>
        <dbReference type="ARBA" id="ARBA00022842"/>
    </source>
</evidence>
<keyword evidence="4" id="KW-0460">Magnesium</keyword>
<evidence type="ECO:0000256" key="2">
    <source>
        <dbReference type="ARBA" id="ARBA00001946"/>
    </source>
</evidence>
<dbReference type="InterPro" id="IPR008949">
    <property type="entry name" value="Isoprenoid_synthase_dom_sf"/>
</dbReference>
<comment type="cofactor">
    <cofactor evidence="2">
        <name>Mg(2+)</name>
        <dbReference type="ChEBI" id="CHEBI:18420"/>
    </cofactor>
</comment>
<evidence type="ECO:0000259" key="8">
    <source>
        <dbReference type="Pfam" id="PF01397"/>
    </source>
</evidence>
<dbReference type="InterPro" id="IPR050148">
    <property type="entry name" value="Terpene_synthase-like"/>
</dbReference>
<accession>A0A6J0KTJ9</accession>
<dbReference type="SUPFAM" id="SSF48576">
    <property type="entry name" value="Terpenoid synthases"/>
    <property type="match status" value="1"/>
</dbReference>
<reference evidence="11" key="2">
    <citation type="submission" date="2025-08" db="UniProtKB">
        <authorList>
            <consortium name="RefSeq"/>
        </authorList>
    </citation>
    <scope>IDENTIFICATION</scope>
    <source>
        <tissue evidence="11">Leaf</tissue>
    </source>
</reference>
<feature type="domain" description="Terpene synthase metal-binding" evidence="9">
    <location>
        <begin position="379"/>
        <end position="613"/>
    </location>
</feature>
<comment type="similarity">
    <text evidence="7">Belongs to the terpene synthase family. Tpsa subfamily.</text>
</comment>
<feature type="domain" description="Terpene synthase N-terminal" evidence="8">
    <location>
        <begin position="148"/>
        <end position="322"/>
    </location>
</feature>
<dbReference type="CDD" id="cd00684">
    <property type="entry name" value="Terpene_cyclase_plant_C1"/>
    <property type="match status" value="1"/>
</dbReference>
<dbReference type="Gene3D" id="1.50.10.130">
    <property type="entry name" value="Terpene synthase, N-terminal domain"/>
    <property type="match status" value="1"/>
</dbReference>
<comment type="cofactor">
    <cofactor evidence="1">
        <name>Mn(2+)</name>
        <dbReference type="ChEBI" id="CHEBI:29035"/>
    </cofactor>
</comment>